<dbReference type="Proteomes" id="UP001178507">
    <property type="component" value="Unassembled WGS sequence"/>
</dbReference>
<dbReference type="SUPFAM" id="SSF82185">
    <property type="entry name" value="Histone H3 K4-specific methyltransferase SET7/9 N-terminal domain"/>
    <property type="match status" value="1"/>
</dbReference>
<dbReference type="Gene3D" id="2.20.110.10">
    <property type="entry name" value="Histone H3 K4-specific methyltransferase SET7/9 N-terminal domain"/>
    <property type="match status" value="2"/>
</dbReference>
<evidence type="ECO:0000256" key="1">
    <source>
        <dbReference type="ARBA" id="ARBA00022737"/>
    </source>
</evidence>
<gene>
    <name evidence="2" type="ORF">EVOR1521_LOCUS19566</name>
</gene>
<evidence type="ECO:0008006" key="4">
    <source>
        <dbReference type="Google" id="ProtNLM"/>
    </source>
</evidence>
<dbReference type="InterPro" id="IPR003409">
    <property type="entry name" value="MORN"/>
</dbReference>
<name>A0AA36IW17_9DINO</name>
<organism evidence="2 3">
    <name type="scientific">Effrenium voratum</name>
    <dbReference type="NCBI Taxonomy" id="2562239"/>
    <lineage>
        <taxon>Eukaryota</taxon>
        <taxon>Sar</taxon>
        <taxon>Alveolata</taxon>
        <taxon>Dinophyceae</taxon>
        <taxon>Suessiales</taxon>
        <taxon>Symbiodiniaceae</taxon>
        <taxon>Effrenium</taxon>
    </lineage>
</organism>
<dbReference type="EMBL" id="CAUJNA010003035">
    <property type="protein sequence ID" value="CAJ1395042.1"/>
    <property type="molecule type" value="Genomic_DNA"/>
</dbReference>
<dbReference type="AlphaFoldDB" id="A0AA36IW17"/>
<dbReference type="SMART" id="SM00698">
    <property type="entry name" value="MORN"/>
    <property type="match status" value="3"/>
</dbReference>
<accession>A0AA36IW17</accession>
<keyword evidence="1" id="KW-0677">Repeat</keyword>
<evidence type="ECO:0000313" key="3">
    <source>
        <dbReference type="Proteomes" id="UP001178507"/>
    </source>
</evidence>
<dbReference type="PANTHER" id="PTHR43215">
    <property type="entry name" value="RADIAL SPOKE HEAD 1 HOMOLOG"/>
    <property type="match status" value="1"/>
</dbReference>
<keyword evidence="3" id="KW-1185">Reference proteome</keyword>
<dbReference type="PANTHER" id="PTHR43215:SF14">
    <property type="entry name" value="RADIAL SPOKE HEAD 1 HOMOLOG"/>
    <property type="match status" value="1"/>
</dbReference>
<evidence type="ECO:0000313" key="2">
    <source>
        <dbReference type="EMBL" id="CAJ1395042.1"/>
    </source>
</evidence>
<dbReference type="Pfam" id="PF02493">
    <property type="entry name" value="MORN"/>
    <property type="match status" value="2"/>
</dbReference>
<reference evidence="2" key="1">
    <citation type="submission" date="2023-08" db="EMBL/GenBank/DDBJ databases">
        <authorList>
            <person name="Chen Y."/>
            <person name="Shah S."/>
            <person name="Dougan E. K."/>
            <person name="Thang M."/>
            <person name="Chan C."/>
        </authorList>
    </citation>
    <scope>NUCLEOTIDE SEQUENCE</scope>
</reference>
<protein>
    <recommendedName>
        <fullName evidence="4">MORN repeat-containing protein</fullName>
    </recommendedName>
</protein>
<sequence length="227" mass="25307">MVFGALPHIDWQYQKELEEKHGKALAEGSCGPGLWSLRRCVPSGEEVSKCTVRAFEATEETFTCHRSVAREEEVRPEELASLTLEPLSKGAAAWGSAKVNPRLVEKQQAWVGSTVIALADKVERRWADGRLYVGDWCESGWPDGRGELKHPDGWHLRGQWCDGKLHGEGEYWSKSGHSYSGHWSQGHQEGEGVETWPDGTRFQGTFRAGSISKGILRLPSGLVRRVL</sequence>
<proteinExistence type="predicted"/>
<comment type="caution">
    <text evidence="2">The sequence shown here is derived from an EMBL/GenBank/DDBJ whole genome shotgun (WGS) entry which is preliminary data.</text>
</comment>